<protein>
    <submittedName>
        <fullName evidence="3">TatD family hydrolase</fullName>
    </submittedName>
</protein>
<gene>
    <name evidence="3" type="ORF">LRP50_06715</name>
</gene>
<keyword evidence="4" id="KW-1185">Reference proteome</keyword>
<reference evidence="3" key="1">
    <citation type="submission" date="2021-12" db="EMBL/GenBank/DDBJ databases">
        <title>Enterovibrio ZSDZ35 sp. nov. and Enterovibrio ZSDZ42 sp. nov., isolated from coastal seawater in Qingdao.</title>
        <authorList>
            <person name="Zhang P."/>
        </authorList>
    </citation>
    <scope>NUCLEOTIDE SEQUENCE</scope>
    <source>
        <strain evidence="3">ZSDZ42</strain>
    </source>
</reference>
<dbReference type="InterPro" id="IPR001130">
    <property type="entry name" value="TatD-like"/>
</dbReference>
<evidence type="ECO:0000313" key="4">
    <source>
        <dbReference type="Proteomes" id="UP001149400"/>
    </source>
</evidence>
<evidence type="ECO:0000256" key="1">
    <source>
        <dbReference type="ARBA" id="ARBA00009275"/>
    </source>
</evidence>
<accession>A0ABT5QXS2</accession>
<dbReference type="RefSeq" id="WP_274163693.1">
    <property type="nucleotide sequence ID" value="NZ_JAJUBC010000005.1"/>
</dbReference>
<comment type="similarity">
    <text evidence="1">Belongs to the metallo-dependent hydrolases superfamily. TatD-type hydrolase family.</text>
</comment>
<dbReference type="PROSITE" id="PS01137">
    <property type="entry name" value="TATD_1"/>
    <property type="match status" value="1"/>
</dbReference>
<dbReference type="InterPro" id="IPR032466">
    <property type="entry name" value="Metal_Hydrolase"/>
</dbReference>
<dbReference type="Pfam" id="PF01026">
    <property type="entry name" value="TatD_DNase"/>
    <property type="match status" value="1"/>
</dbReference>
<dbReference type="PIRSF" id="PIRSF005902">
    <property type="entry name" value="DNase_TatD"/>
    <property type="match status" value="1"/>
</dbReference>
<name>A0ABT5QXS2_9GAMM</name>
<comment type="caution">
    <text evidence="3">The sequence shown here is derived from an EMBL/GenBank/DDBJ whole genome shotgun (WGS) entry which is preliminary data.</text>
</comment>
<evidence type="ECO:0000313" key="3">
    <source>
        <dbReference type="EMBL" id="MDD1792813.1"/>
    </source>
</evidence>
<dbReference type="GO" id="GO:0016787">
    <property type="term" value="F:hydrolase activity"/>
    <property type="evidence" value="ECO:0007669"/>
    <property type="project" value="UniProtKB-KW"/>
</dbReference>
<dbReference type="PANTHER" id="PTHR46124:SF3">
    <property type="entry name" value="HYDROLASE"/>
    <property type="match status" value="1"/>
</dbReference>
<sequence length="256" mass="28342">MIDTHCHFDFPPFDADANEWVARSYKAGVHHLIVPAVAVSNWKRVADLANSYRSISYALGLHPVWLGSHHEDDLKALDAALSQASEGCIAVGECGLDFAIDNPEPEKQKMFLRAQLKLAEKYQLPVILHCRKAHNELLQILNEFPQVNGILHAFSGSEQIGLNYIRRGFLLGIGGTITYERANKTRNAVKALPLSSMVLETDAPDMPIFGFQGEPNLPERLPLIAKALSEIKGVDVEEIIQATSQNAEACFVFRTI</sequence>
<dbReference type="Proteomes" id="UP001149400">
    <property type="component" value="Unassembled WGS sequence"/>
</dbReference>
<dbReference type="PANTHER" id="PTHR46124">
    <property type="entry name" value="D-AMINOACYL-TRNA DEACYLASE"/>
    <property type="match status" value="1"/>
</dbReference>
<dbReference type="EMBL" id="JAJUBC010000005">
    <property type="protein sequence ID" value="MDD1792813.1"/>
    <property type="molecule type" value="Genomic_DNA"/>
</dbReference>
<dbReference type="Gene3D" id="3.20.20.140">
    <property type="entry name" value="Metal-dependent hydrolases"/>
    <property type="match status" value="1"/>
</dbReference>
<organism evidence="3 4">
    <name type="scientific">Enterovibrio gelatinilyticus</name>
    <dbReference type="NCBI Taxonomy" id="2899819"/>
    <lineage>
        <taxon>Bacteria</taxon>
        <taxon>Pseudomonadati</taxon>
        <taxon>Pseudomonadota</taxon>
        <taxon>Gammaproteobacteria</taxon>
        <taxon>Vibrionales</taxon>
        <taxon>Vibrionaceae</taxon>
        <taxon>Enterovibrio</taxon>
    </lineage>
</organism>
<dbReference type="InterPro" id="IPR018228">
    <property type="entry name" value="DNase_TatD-rel_CS"/>
</dbReference>
<dbReference type="CDD" id="cd01310">
    <property type="entry name" value="TatD_DNAse"/>
    <property type="match status" value="1"/>
</dbReference>
<evidence type="ECO:0000256" key="2">
    <source>
        <dbReference type="ARBA" id="ARBA00022801"/>
    </source>
</evidence>
<dbReference type="SUPFAM" id="SSF51556">
    <property type="entry name" value="Metallo-dependent hydrolases"/>
    <property type="match status" value="1"/>
</dbReference>
<keyword evidence="2 3" id="KW-0378">Hydrolase</keyword>
<proteinExistence type="inferred from homology"/>